<dbReference type="Pfam" id="PF12784">
    <property type="entry name" value="PDDEXK_2"/>
    <property type="match status" value="1"/>
</dbReference>
<proteinExistence type="predicted"/>
<gene>
    <name evidence="2" type="primary">LOC136090468</name>
</gene>
<protein>
    <submittedName>
        <fullName evidence="2">Uncharacterized protein LOC136090468</fullName>
    </submittedName>
</protein>
<reference evidence="2" key="1">
    <citation type="submission" date="2025-08" db="UniProtKB">
        <authorList>
            <consortium name="RefSeq"/>
        </authorList>
    </citation>
    <scope>IDENTIFICATION</scope>
</reference>
<sequence length="351" mass="40144">MSKTKAGKQKLEEDKKLPVFADPIMDVTFKMLFGSEQNKDLLISLINSLLDFQNSMEIEDLELNNNELPISVVSDEKGGTSIASAIDILCTNKGKQKIAIEVQGQKTAYFLSREKEYMSKLISGQVKDGEGKLYYKKVLDTYIIVICKENVFTGNTALTNQKLFELDVKPTILQTGEVYPGNMMHWKFYELLKFKQSSIYENICKESPLKYQWLEFLIDCSKHQVEPDRNTTIKKGYEIMKVAKWDSDTQALYWKQKMNAQEAEEIVDETFEKGMEKGKLKGEIKGEISKVKDFLDFGASHEQNISKLKFLTQDKVKDKIETNLAYIQEHLADSDSDICDELGLVGDLLEN</sequence>
<evidence type="ECO:0000313" key="1">
    <source>
        <dbReference type="Proteomes" id="UP001652625"/>
    </source>
</evidence>
<dbReference type="GeneID" id="136090468"/>
<name>A0ABM4DFM8_HYDVU</name>
<dbReference type="PANTHER" id="PTHR41317:SF1">
    <property type="entry name" value="PD-(D_E)XK NUCLEASE FAMILY TRANSPOSASE"/>
    <property type="match status" value="1"/>
</dbReference>
<dbReference type="RefSeq" id="XP_065673233.1">
    <property type="nucleotide sequence ID" value="XM_065817161.1"/>
</dbReference>
<dbReference type="InterPro" id="IPR010106">
    <property type="entry name" value="RpnA"/>
</dbReference>
<dbReference type="Proteomes" id="UP001652625">
    <property type="component" value="Chromosome 14"/>
</dbReference>
<accession>A0ABM4DFM8</accession>
<organism evidence="1 2">
    <name type="scientific">Hydra vulgaris</name>
    <name type="common">Hydra</name>
    <name type="synonym">Hydra attenuata</name>
    <dbReference type="NCBI Taxonomy" id="6087"/>
    <lineage>
        <taxon>Eukaryota</taxon>
        <taxon>Metazoa</taxon>
        <taxon>Cnidaria</taxon>
        <taxon>Hydrozoa</taxon>
        <taxon>Hydroidolina</taxon>
        <taxon>Anthoathecata</taxon>
        <taxon>Aplanulata</taxon>
        <taxon>Hydridae</taxon>
        <taxon>Hydra</taxon>
    </lineage>
</organism>
<dbReference type="PANTHER" id="PTHR41317">
    <property type="entry name" value="PD-(D_E)XK NUCLEASE FAMILY TRANSPOSASE"/>
    <property type="match status" value="1"/>
</dbReference>
<dbReference type="NCBIfam" id="TIGR01784">
    <property type="entry name" value="T_den_put_tspse"/>
    <property type="match status" value="1"/>
</dbReference>
<keyword evidence="1" id="KW-1185">Reference proteome</keyword>
<evidence type="ECO:0000313" key="2">
    <source>
        <dbReference type="RefSeq" id="XP_065673233.1"/>
    </source>
</evidence>